<reference evidence="18 19" key="1">
    <citation type="submission" date="2018-10" db="EMBL/GenBank/DDBJ databases">
        <title>Co-occurring genomic capacity for anaerobic methane metabolism and dissimilatory sulfite reduction discovered in the Korarchaeota.</title>
        <authorList>
            <person name="Mckay L.J."/>
            <person name="Dlakic M."/>
            <person name="Fields M.W."/>
            <person name="Delmont T.O."/>
            <person name="Eren A.M."/>
            <person name="Jay Z.J."/>
            <person name="Klingelsmith K.B."/>
            <person name="Rusch D.B."/>
            <person name="Inskeep W.P."/>
        </authorList>
    </citation>
    <scope>NUCLEOTIDE SEQUENCE [LARGE SCALE GENOMIC DNA]</scope>
    <source>
        <strain evidence="18 19">MDKW</strain>
    </source>
</reference>
<keyword evidence="8" id="KW-0408">Iron</keyword>
<dbReference type="Proteomes" id="UP000277582">
    <property type="component" value="Unassembled WGS sequence"/>
</dbReference>
<dbReference type="Gene3D" id="2.40.50.100">
    <property type="match status" value="1"/>
</dbReference>
<name>A0A3R9PGD9_9CREN</name>
<dbReference type="InterPro" id="IPR017871">
    <property type="entry name" value="ABC_transporter-like_CS"/>
</dbReference>
<comment type="similarity">
    <text evidence="11">Belongs to the ABC transporter superfamily. Sulfate/tungstate importer (TC 3.A.1.6) family.</text>
</comment>
<evidence type="ECO:0000256" key="14">
    <source>
        <dbReference type="ARBA" id="ARBA00041133"/>
    </source>
</evidence>
<accession>A0A3R9PGD9</accession>
<evidence type="ECO:0000256" key="7">
    <source>
        <dbReference type="ARBA" id="ARBA00022840"/>
    </source>
</evidence>
<dbReference type="GO" id="GO:0016887">
    <property type="term" value="F:ATP hydrolysis activity"/>
    <property type="evidence" value="ECO:0007669"/>
    <property type="project" value="InterPro"/>
</dbReference>
<keyword evidence="3" id="KW-1003">Cell membrane</keyword>
<evidence type="ECO:0000256" key="9">
    <source>
        <dbReference type="ARBA" id="ARBA00023065"/>
    </source>
</evidence>
<dbReference type="SUPFAM" id="SSF50331">
    <property type="entry name" value="MOP-like"/>
    <property type="match status" value="1"/>
</dbReference>
<dbReference type="InterPro" id="IPR003439">
    <property type="entry name" value="ABC_transporter-like_ATP-bd"/>
</dbReference>
<dbReference type="RefSeq" id="WP_125672306.1">
    <property type="nucleotide sequence ID" value="NZ_RCOS01000139.1"/>
</dbReference>
<dbReference type="Pfam" id="PF08402">
    <property type="entry name" value="TOBE_2"/>
    <property type="match status" value="1"/>
</dbReference>
<comment type="subunit">
    <text evidence="12">The complex is composed of two ATP-binding proteins (WtpC), two transmembrane proteins (WtpB) and a solute-binding protein (WtpA).</text>
</comment>
<keyword evidence="7 18" id="KW-0067">ATP-binding</keyword>
<sequence length="364" mass="41041">MEYMIECHNLIKRFGETVALDNVNLNVNKHEIIAIIGPSGCGKTTLLRCIAGLERPDRGRIIMDGDIVFDSDKGIFVPPDKRGIGMVFQIFAVWPHMTVFENIAYPLKLRKIPKDEIERRVKEVIELVNLQGLENRYPHQLSGGQQQRISLGRALVMQPKVILFDEPMSNLDAKLAEKLKIDIRILVKNLKITAVYVTHDQLEALTVADRIAVMRNGRILEIGPSLDIYKKPKNTFTAEFVGVSNKIRGKVVKFMNSYIEIETQLGKLVCDPPYIDVKPNEEVVMYIRASDIDICPYPGPAEKRNAFEGRIKSRSFTGDSFIYIVEVNGAELRVHAPADIDIEESTRVVLVFDPSKVIVLKGGE</sequence>
<keyword evidence="9" id="KW-0406">Ion transport</keyword>
<evidence type="ECO:0000313" key="18">
    <source>
        <dbReference type="EMBL" id="RSN72754.1"/>
    </source>
</evidence>
<gene>
    <name evidence="18" type="ORF">D6D85_12570</name>
</gene>
<evidence type="ECO:0000313" key="19">
    <source>
        <dbReference type="Proteomes" id="UP000277582"/>
    </source>
</evidence>
<dbReference type="PROSITE" id="PS50893">
    <property type="entry name" value="ABC_TRANSPORTER_2"/>
    <property type="match status" value="1"/>
</dbReference>
<comment type="subcellular location">
    <subcellularLocation>
        <location evidence="1">Cell membrane</location>
    </subcellularLocation>
</comment>
<dbReference type="SUPFAM" id="SSF52540">
    <property type="entry name" value="P-loop containing nucleoside triphosphate hydrolases"/>
    <property type="match status" value="1"/>
</dbReference>
<dbReference type="GO" id="GO:0015408">
    <property type="term" value="F:ABC-type ferric iron transporter activity"/>
    <property type="evidence" value="ECO:0007669"/>
    <property type="project" value="InterPro"/>
</dbReference>
<evidence type="ECO:0000256" key="10">
    <source>
        <dbReference type="ARBA" id="ARBA00023136"/>
    </source>
</evidence>
<keyword evidence="10" id="KW-0472">Membrane</keyword>
<dbReference type="EMBL" id="RCOS01000139">
    <property type="protein sequence ID" value="RSN72754.1"/>
    <property type="molecule type" value="Genomic_DNA"/>
</dbReference>
<comment type="caution">
    <text evidence="18">The sequence shown here is derived from an EMBL/GenBank/DDBJ whole genome shotgun (WGS) entry which is preliminary data.</text>
</comment>
<comment type="catalytic activity">
    <reaction evidence="15">
        <text>tungstate(in) + ATP + H2O = tungstate(out) + ADP + phosphate + H(+)</text>
        <dbReference type="Rhea" id="RHEA:35027"/>
        <dbReference type="ChEBI" id="CHEBI:15377"/>
        <dbReference type="ChEBI" id="CHEBI:15378"/>
        <dbReference type="ChEBI" id="CHEBI:30616"/>
        <dbReference type="ChEBI" id="CHEBI:43474"/>
        <dbReference type="ChEBI" id="CHEBI:46502"/>
        <dbReference type="ChEBI" id="CHEBI:456216"/>
        <dbReference type="EC" id="7.3.2.6"/>
    </reaction>
</comment>
<dbReference type="FunFam" id="3.40.50.300:FF:000425">
    <property type="entry name" value="Probable ABC transporter, ATP-binding subunit"/>
    <property type="match status" value="1"/>
</dbReference>
<dbReference type="InterPro" id="IPR008995">
    <property type="entry name" value="Mo/tungstate-bd_C_term_dom"/>
</dbReference>
<dbReference type="CDD" id="cd03259">
    <property type="entry name" value="ABC_Carb_Solutes_like"/>
    <property type="match status" value="1"/>
</dbReference>
<keyword evidence="5" id="KW-0500">Molybdenum</keyword>
<dbReference type="PROSITE" id="PS00211">
    <property type="entry name" value="ABC_TRANSPORTER_1"/>
    <property type="match status" value="1"/>
</dbReference>
<evidence type="ECO:0000256" key="8">
    <source>
        <dbReference type="ARBA" id="ARBA00023004"/>
    </source>
</evidence>
<comment type="function">
    <text evidence="16">Part of the ABC transporter complex WtpABC involved in molybdate/tungstate import. Responsible for energy coupling to the transport system.</text>
</comment>
<keyword evidence="19" id="KW-1185">Reference proteome</keyword>
<evidence type="ECO:0000256" key="6">
    <source>
        <dbReference type="ARBA" id="ARBA00022741"/>
    </source>
</evidence>
<dbReference type="EC" id="7.3.2.6" evidence="13"/>
<keyword evidence="2" id="KW-0813">Transport</keyword>
<dbReference type="PANTHER" id="PTHR42781:SF9">
    <property type="entry name" value="AMINO ACID ABC TRANSPORTER, ATP-BINDING PROTEIN-RELATED"/>
    <property type="match status" value="1"/>
</dbReference>
<feature type="domain" description="ABC transporter" evidence="17">
    <location>
        <begin position="5"/>
        <end position="241"/>
    </location>
</feature>
<dbReference type="InterPro" id="IPR050093">
    <property type="entry name" value="ABC_SmlMolc_Importer"/>
</dbReference>
<evidence type="ECO:0000259" key="17">
    <source>
        <dbReference type="PROSITE" id="PS50893"/>
    </source>
</evidence>
<dbReference type="InterPro" id="IPR003593">
    <property type="entry name" value="AAA+_ATPase"/>
</dbReference>
<keyword evidence="6" id="KW-0547">Nucleotide-binding</keyword>
<evidence type="ECO:0000256" key="4">
    <source>
        <dbReference type="ARBA" id="ARBA00022496"/>
    </source>
</evidence>
<evidence type="ECO:0000256" key="15">
    <source>
        <dbReference type="ARBA" id="ARBA00047936"/>
    </source>
</evidence>
<organism evidence="18 19">
    <name type="scientific">Candidatus Methanodesulfokora washburnensis</name>
    <dbReference type="NCBI Taxonomy" id="2478471"/>
    <lineage>
        <taxon>Archaea</taxon>
        <taxon>Thermoproteota</taxon>
        <taxon>Candidatus Korarchaeia</taxon>
        <taxon>Candidatus Korarchaeia incertae sedis</taxon>
        <taxon>Candidatus Methanodesulfokora</taxon>
    </lineage>
</organism>
<evidence type="ECO:0000256" key="13">
    <source>
        <dbReference type="ARBA" id="ARBA00039025"/>
    </source>
</evidence>
<dbReference type="AlphaFoldDB" id="A0A3R9PGD9"/>
<proteinExistence type="inferred from homology"/>
<dbReference type="Pfam" id="PF00005">
    <property type="entry name" value="ABC_tran"/>
    <property type="match status" value="1"/>
</dbReference>
<dbReference type="InterPro" id="IPR013611">
    <property type="entry name" value="Transp-assoc_OB_typ2"/>
</dbReference>
<dbReference type="InterPro" id="IPR027417">
    <property type="entry name" value="P-loop_NTPase"/>
</dbReference>
<dbReference type="SMART" id="SM00382">
    <property type="entry name" value="AAA"/>
    <property type="match status" value="1"/>
</dbReference>
<evidence type="ECO:0000256" key="3">
    <source>
        <dbReference type="ARBA" id="ARBA00022475"/>
    </source>
</evidence>
<evidence type="ECO:0000256" key="5">
    <source>
        <dbReference type="ARBA" id="ARBA00022505"/>
    </source>
</evidence>
<evidence type="ECO:0000256" key="1">
    <source>
        <dbReference type="ARBA" id="ARBA00004236"/>
    </source>
</evidence>
<protein>
    <recommendedName>
        <fullName evidence="14">Molybdate/tungstate import ATP-binding protein WtpC</fullName>
        <ecNumber evidence="13">7.3.2.6</ecNumber>
    </recommendedName>
</protein>
<dbReference type="OrthoDB" id="18368at2157"/>
<evidence type="ECO:0000256" key="12">
    <source>
        <dbReference type="ARBA" id="ARBA00038781"/>
    </source>
</evidence>
<evidence type="ECO:0000256" key="2">
    <source>
        <dbReference type="ARBA" id="ARBA00022448"/>
    </source>
</evidence>
<keyword evidence="4" id="KW-0410">Iron transport</keyword>
<evidence type="ECO:0000256" key="11">
    <source>
        <dbReference type="ARBA" id="ARBA00038307"/>
    </source>
</evidence>
<dbReference type="GO" id="GO:0043190">
    <property type="term" value="C:ATP-binding cassette (ABC) transporter complex"/>
    <property type="evidence" value="ECO:0007669"/>
    <property type="project" value="InterPro"/>
</dbReference>
<dbReference type="InterPro" id="IPR015853">
    <property type="entry name" value="ABC_transpr_FbpC"/>
</dbReference>
<evidence type="ECO:0000256" key="16">
    <source>
        <dbReference type="ARBA" id="ARBA00057369"/>
    </source>
</evidence>
<dbReference type="Gene3D" id="3.40.50.300">
    <property type="entry name" value="P-loop containing nucleotide triphosphate hydrolases"/>
    <property type="match status" value="1"/>
</dbReference>
<dbReference type="PANTHER" id="PTHR42781">
    <property type="entry name" value="SPERMIDINE/PUTRESCINE IMPORT ATP-BINDING PROTEIN POTA"/>
    <property type="match status" value="1"/>
</dbReference>
<dbReference type="GO" id="GO:0005524">
    <property type="term" value="F:ATP binding"/>
    <property type="evidence" value="ECO:0007669"/>
    <property type="project" value="UniProtKB-KW"/>
</dbReference>
<dbReference type="GO" id="GO:1901238">
    <property type="term" value="F:ABC-type tungstate transporter activity"/>
    <property type="evidence" value="ECO:0007669"/>
    <property type="project" value="UniProtKB-EC"/>
</dbReference>